<accession>A0A371X1W9</accession>
<dbReference type="Proteomes" id="UP000262379">
    <property type="component" value="Unassembled WGS sequence"/>
</dbReference>
<organism evidence="2 3">
    <name type="scientific">Mesorhizobium denitrificans</name>
    <dbReference type="NCBI Taxonomy" id="2294114"/>
    <lineage>
        <taxon>Bacteria</taxon>
        <taxon>Pseudomonadati</taxon>
        <taxon>Pseudomonadota</taxon>
        <taxon>Alphaproteobacteria</taxon>
        <taxon>Hyphomicrobiales</taxon>
        <taxon>Phyllobacteriaceae</taxon>
        <taxon>Mesorhizobium</taxon>
    </lineage>
</organism>
<name>A0A371X1W9_9HYPH</name>
<feature type="region of interest" description="Disordered" evidence="1">
    <location>
        <begin position="82"/>
        <end position="104"/>
    </location>
</feature>
<reference evidence="3" key="1">
    <citation type="submission" date="2018-08" db="EMBL/GenBank/DDBJ databases">
        <authorList>
            <person name="Im W.T."/>
        </authorList>
    </citation>
    <scope>NUCLEOTIDE SEQUENCE [LARGE SCALE GENOMIC DNA]</scope>
    <source>
        <strain evidence="3">LA-28</strain>
    </source>
</reference>
<evidence type="ECO:0000256" key="1">
    <source>
        <dbReference type="SAM" id="MobiDB-lite"/>
    </source>
</evidence>
<dbReference type="EMBL" id="QURN01000042">
    <property type="protein sequence ID" value="RFC63199.1"/>
    <property type="molecule type" value="Genomic_DNA"/>
</dbReference>
<keyword evidence="3" id="KW-1185">Reference proteome</keyword>
<evidence type="ECO:0000313" key="2">
    <source>
        <dbReference type="EMBL" id="RFC63199.1"/>
    </source>
</evidence>
<sequence>MNADHGSASASTGGVAPHKAGMAFGEQWAFHFSSLSNASSHLDRVADHFSSHSSFASSQKAAFISSYASSLADALSGNFGADGHGDHSSHSAKQGASHDGFHIF</sequence>
<comment type="caution">
    <text evidence="2">The sequence shown here is derived from an EMBL/GenBank/DDBJ whole genome shotgun (WGS) entry which is preliminary data.</text>
</comment>
<dbReference type="AlphaFoldDB" id="A0A371X1W9"/>
<evidence type="ECO:0000313" key="3">
    <source>
        <dbReference type="Proteomes" id="UP000262379"/>
    </source>
</evidence>
<dbReference type="RefSeq" id="WP_116625888.1">
    <property type="nucleotide sequence ID" value="NZ_QURN01000042.1"/>
</dbReference>
<protein>
    <submittedName>
        <fullName evidence="2">Uncharacterized protein</fullName>
    </submittedName>
</protein>
<proteinExistence type="predicted"/>
<gene>
    <name evidence="2" type="ORF">DY251_21200</name>
</gene>